<protein>
    <submittedName>
        <fullName evidence="3">Maltose O-acetyltransferase</fullName>
        <ecNumber evidence="3">2.3.1.79</ecNumber>
    </submittedName>
</protein>
<organism evidence="3">
    <name type="scientific">Eggerthella lenta</name>
    <name type="common">Eubacterium lentum</name>
    <dbReference type="NCBI Taxonomy" id="84112"/>
    <lineage>
        <taxon>Bacteria</taxon>
        <taxon>Bacillati</taxon>
        <taxon>Actinomycetota</taxon>
        <taxon>Coriobacteriia</taxon>
        <taxon>Eggerthellales</taxon>
        <taxon>Eggerthellaceae</taxon>
        <taxon>Eggerthella</taxon>
    </lineage>
</organism>
<dbReference type="EMBL" id="CACRTT010000032">
    <property type="protein sequence ID" value="VYU56128.1"/>
    <property type="molecule type" value="Genomic_DNA"/>
</dbReference>
<dbReference type="CDD" id="cd04647">
    <property type="entry name" value="LbH_MAT_like"/>
    <property type="match status" value="1"/>
</dbReference>
<sequence length="163" mass="18388">MNPMEFIERAACWAYVRGKLAFLMGRFPGQIIMTKAFRRPFYCRVSATGRIKVAERTSFNYGCVLIAHERIDIGKGCLFGPNVHVYDFDHGMAQDGTMYRDQPTKTSPVRIGDNVWLGANVVVLKGVTIGDNAVIAANSVVSKDVPANTLFYEKRERCYRDLR</sequence>
<evidence type="ECO:0000313" key="3">
    <source>
        <dbReference type="EMBL" id="VYU56128.1"/>
    </source>
</evidence>
<keyword evidence="2" id="KW-0677">Repeat</keyword>
<keyword evidence="1 3" id="KW-0808">Transferase</keyword>
<keyword evidence="3" id="KW-0012">Acyltransferase</keyword>
<gene>
    <name evidence="3" type="primary">maa</name>
    <name evidence="3" type="ORF">ELLFYP107_00929</name>
</gene>
<proteinExistence type="predicted"/>
<dbReference type="PROSITE" id="PS00101">
    <property type="entry name" value="HEXAPEP_TRANSFERASES"/>
    <property type="match status" value="1"/>
</dbReference>
<dbReference type="InterPro" id="IPR051159">
    <property type="entry name" value="Hexapeptide_acetyltransf"/>
</dbReference>
<dbReference type="SUPFAM" id="SSF51161">
    <property type="entry name" value="Trimeric LpxA-like enzymes"/>
    <property type="match status" value="1"/>
</dbReference>
<name>A0A6N3FUZ4_EGGLN</name>
<dbReference type="GO" id="GO:0008925">
    <property type="term" value="F:maltose O-acetyltransferase activity"/>
    <property type="evidence" value="ECO:0007669"/>
    <property type="project" value="UniProtKB-EC"/>
</dbReference>
<reference evidence="3" key="1">
    <citation type="submission" date="2019-11" db="EMBL/GenBank/DDBJ databases">
        <authorList>
            <person name="Feng L."/>
        </authorList>
    </citation>
    <scope>NUCLEOTIDE SEQUENCE</scope>
    <source>
        <strain evidence="3">ElentaLFYP107</strain>
    </source>
</reference>
<dbReference type="Gene3D" id="2.160.10.10">
    <property type="entry name" value="Hexapeptide repeat proteins"/>
    <property type="match status" value="1"/>
</dbReference>
<dbReference type="PANTHER" id="PTHR23416">
    <property type="entry name" value="SIALIC ACID SYNTHASE-RELATED"/>
    <property type="match status" value="1"/>
</dbReference>
<dbReference type="InterPro" id="IPR011004">
    <property type="entry name" value="Trimer_LpxA-like_sf"/>
</dbReference>
<dbReference type="InterPro" id="IPR001451">
    <property type="entry name" value="Hexapep"/>
</dbReference>
<dbReference type="Pfam" id="PF00132">
    <property type="entry name" value="Hexapep"/>
    <property type="match status" value="1"/>
</dbReference>
<dbReference type="EC" id="2.3.1.79" evidence="3"/>
<accession>A0A6N3FUZ4</accession>
<dbReference type="AlphaFoldDB" id="A0A6N3FUZ4"/>
<dbReference type="InterPro" id="IPR018357">
    <property type="entry name" value="Hexapep_transf_CS"/>
</dbReference>
<evidence type="ECO:0000256" key="1">
    <source>
        <dbReference type="ARBA" id="ARBA00022679"/>
    </source>
</evidence>
<evidence type="ECO:0000256" key="2">
    <source>
        <dbReference type="ARBA" id="ARBA00022737"/>
    </source>
</evidence>